<sequence length="170" mass="18973">MRHKYVVKWQMVLANTEEVKCCRKNCKAVNNSNPETPAVSLPSSPLELPSLRSHIGLGVTVWNTRSWAKMLHCFTSLGRPSQENLFLTVFCPRGALSASWSKVKHSPPAFSIRALAVSVNLKAVTFRAGTSCTRMSSVTVPTRTAIFNHQHSEFLLAQIIFMKLENQTET</sequence>
<dbReference type="EMBL" id="BKCP01006737">
    <property type="protein sequence ID" value="GER43710.1"/>
    <property type="molecule type" value="Genomic_DNA"/>
</dbReference>
<protein>
    <submittedName>
        <fullName evidence="1">Uncharacterized protein</fullName>
    </submittedName>
</protein>
<keyword evidence="2" id="KW-1185">Reference proteome</keyword>
<dbReference type="AlphaFoldDB" id="A0A5A7QES4"/>
<dbReference type="OrthoDB" id="6353017at2759"/>
<reference evidence="2" key="1">
    <citation type="journal article" date="2019" name="Curr. Biol.">
        <title>Genome Sequence of Striga asiatica Provides Insight into the Evolution of Plant Parasitism.</title>
        <authorList>
            <person name="Yoshida S."/>
            <person name="Kim S."/>
            <person name="Wafula E.K."/>
            <person name="Tanskanen J."/>
            <person name="Kim Y.M."/>
            <person name="Honaas L."/>
            <person name="Yang Z."/>
            <person name="Spallek T."/>
            <person name="Conn C.E."/>
            <person name="Ichihashi Y."/>
            <person name="Cheong K."/>
            <person name="Cui S."/>
            <person name="Der J.P."/>
            <person name="Gundlach H."/>
            <person name="Jiao Y."/>
            <person name="Hori C."/>
            <person name="Ishida J.K."/>
            <person name="Kasahara H."/>
            <person name="Kiba T."/>
            <person name="Kim M.S."/>
            <person name="Koo N."/>
            <person name="Laohavisit A."/>
            <person name="Lee Y.H."/>
            <person name="Lumba S."/>
            <person name="McCourt P."/>
            <person name="Mortimer J.C."/>
            <person name="Mutuku J.M."/>
            <person name="Nomura T."/>
            <person name="Sasaki-Sekimoto Y."/>
            <person name="Seto Y."/>
            <person name="Wang Y."/>
            <person name="Wakatake T."/>
            <person name="Sakakibara H."/>
            <person name="Demura T."/>
            <person name="Yamaguchi S."/>
            <person name="Yoneyama K."/>
            <person name="Manabe R.I."/>
            <person name="Nelson D.C."/>
            <person name="Schulman A.H."/>
            <person name="Timko M.P."/>
            <person name="dePamphilis C.W."/>
            <person name="Choi D."/>
            <person name="Shirasu K."/>
        </authorList>
    </citation>
    <scope>NUCLEOTIDE SEQUENCE [LARGE SCALE GENOMIC DNA]</scope>
    <source>
        <strain evidence="2">cv. UVA1</strain>
    </source>
</reference>
<accession>A0A5A7QES4</accession>
<evidence type="ECO:0000313" key="1">
    <source>
        <dbReference type="EMBL" id="GER43710.1"/>
    </source>
</evidence>
<gene>
    <name evidence="1" type="ORF">STAS_20587</name>
</gene>
<comment type="caution">
    <text evidence="1">The sequence shown here is derived from an EMBL/GenBank/DDBJ whole genome shotgun (WGS) entry which is preliminary data.</text>
</comment>
<evidence type="ECO:0000313" key="2">
    <source>
        <dbReference type="Proteomes" id="UP000325081"/>
    </source>
</evidence>
<name>A0A5A7QES4_STRAF</name>
<dbReference type="Proteomes" id="UP000325081">
    <property type="component" value="Unassembled WGS sequence"/>
</dbReference>
<proteinExistence type="predicted"/>
<organism evidence="1 2">
    <name type="scientific">Striga asiatica</name>
    <name type="common">Asiatic witchweed</name>
    <name type="synonym">Buchnera asiatica</name>
    <dbReference type="NCBI Taxonomy" id="4170"/>
    <lineage>
        <taxon>Eukaryota</taxon>
        <taxon>Viridiplantae</taxon>
        <taxon>Streptophyta</taxon>
        <taxon>Embryophyta</taxon>
        <taxon>Tracheophyta</taxon>
        <taxon>Spermatophyta</taxon>
        <taxon>Magnoliopsida</taxon>
        <taxon>eudicotyledons</taxon>
        <taxon>Gunneridae</taxon>
        <taxon>Pentapetalae</taxon>
        <taxon>asterids</taxon>
        <taxon>lamiids</taxon>
        <taxon>Lamiales</taxon>
        <taxon>Orobanchaceae</taxon>
        <taxon>Buchnereae</taxon>
        <taxon>Striga</taxon>
    </lineage>
</organism>